<feature type="transmembrane region" description="Helical" evidence="1">
    <location>
        <begin position="96"/>
        <end position="115"/>
    </location>
</feature>
<dbReference type="RefSeq" id="WP_007460030.1">
    <property type="nucleotide sequence ID" value="NZ_HF570108.1"/>
</dbReference>
<gene>
    <name evidence="2" type="ORF">MILUP08_43465</name>
</gene>
<feature type="transmembrane region" description="Helical" evidence="1">
    <location>
        <begin position="215"/>
        <end position="237"/>
    </location>
</feature>
<feature type="transmembrane region" description="Helical" evidence="1">
    <location>
        <begin position="270"/>
        <end position="290"/>
    </location>
</feature>
<accession>I0L408</accession>
<dbReference type="EMBL" id="CAIE01000026">
    <property type="protein sequence ID" value="CCH18555.1"/>
    <property type="molecule type" value="Genomic_DNA"/>
</dbReference>
<reference evidence="3" key="1">
    <citation type="journal article" date="2012" name="J. Bacteriol.">
        <title>Genome Sequence of Micromonospora lupini Lupac 08, Isolated from Root Nodules of Lupinus angustifolius.</title>
        <authorList>
            <person name="Alonso-Vega P."/>
            <person name="Normand P."/>
            <person name="Bacigalupe R."/>
            <person name="Pujic P."/>
            <person name="Lajus A."/>
            <person name="Vallenet D."/>
            <person name="Carro L."/>
            <person name="Coll P."/>
            <person name="Trujillo M.E."/>
        </authorList>
    </citation>
    <scope>NUCLEOTIDE SEQUENCE [LARGE SCALE GENOMIC DNA]</scope>
    <source>
        <strain evidence="3">Lupac 08</strain>
    </source>
</reference>
<evidence type="ECO:0000256" key="1">
    <source>
        <dbReference type="SAM" id="Phobius"/>
    </source>
</evidence>
<keyword evidence="1" id="KW-0812">Transmembrane</keyword>
<feature type="transmembrane region" description="Helical" evidence="1">
    <location>
        <begin position="189"/>
        <end position="209"/>
    </location>
</feature>
<evidence type="ECO:0000313" key="2">
    <source>
        <dbReference type="EMBL" id="CCH18555.1"/>
    </source>
</evidence>
<keyword evidence="3" id="KW-1185">Reference proteome</keyword>
<feature type="transmembrane region" description="Helical" evidence="1">
    <location>
        <begin position="73"/>
        <end position="90"/>
    </location>
</feature>
<comment type="caution">
    <text evidence="2">The sequence shown here is derived from an EMBL/GenBank/DDBJ whole genome shotgun (WGS) entry which is preliminary data.</text>
</comment>
<dbReference type="Proteomes" id="UP000003448">
    <property type="component" value="Unassembled WGS sequence"/>
</dbReference>
<dbReference type="AlphaFoldDB" id="I0L408"/>
<feature type="transmembrane region" description="Helical" evidence="1">
    <location>
        <begin position="122"/>
        <end position="142"/>
    </location>
</feature>
<name>I0L408_9ACTN</name>
<sequence>MSSVREPQPSPPRAGTGRWRLRLVGWLGPAGSAVALNQLATVLPPVAVGAVILVVAVVYGHNRLDERAPLAEALPRILLSVAVAGVALAVTTPSSWAGPLTLVSVVAIACAALVARDRATALTSLAGISVCTVGLFVVTDALRVERAGARFVGVTLGTFAVLLGLLVLRHRRHLFGADSAGLALLRQARVFWSRAGVLGVLSVPASVGLAREGSVVTAVLVAVAGLCWLGVTLVFVFAERRDALAGALLALSGAAVTVLGLLAFPAREYPVGMVAATAGVAMVGGGLSLLESTGALERLRGWLTHLTTPAGRSADG</sequence>
<organism evidence="2 3">
    <name type="scientific">Micromonospora lupini str. Lupac 08</name>
    <dbReference type="NCBI Taxonomy" id="1150864"/>
    <lineage>
        <taxon>Bacteria</taxon>
        <taxon>Bacillati</taxon>
        <taxon>Actinomycetota</taxon>
        <taxon>Actinomycetes</taxon>
        <taxon>Micromonosporales</taxon>
        <taxon>Micromonosporaceae</taxon>
        <taxon>Micromonospora</taxon>
    </lineage>
</organism>
<feature type="transmembrane region" description="Helical" evidence="1">
    <location>
        <begin position="148"/>
        <end position="168"/>
    </location>
</feature>
<evidence type="ECO:0000313" key="3">
    <source>
        <dbReference type="Proteomes" id="UP000003448"/>
    </source>
</evidence>
<dbReference type="eggNOG" id="ENOG5032IK9">
    <property type="taxonomic scope" value="Bacteria"/>
</dbReference>
<feature type="transmembrane region" description="Helical" evidence="1">
    <location>
        <begin position="244"/>
        <end position="264"/>
    </location>
</feature>
<keyword evidence="1" id="KW-1133">Transmembrane helix</keyword>
<proteinExistence type="predicted"/>
<keyword evidence="1" id="KW-0472">Membrane</keyword>
<protein>
    <submittedName>
        <fullName evidence="2">Putative permease</fullName>
    </submittedName>
</protein>
<feature type="transmembrane region" description="Helical" evidence="1">
    <location>
        <begin position="42"/>
        <end position="61"/>
    </location>
</feature>